<feature type="transmembrane region" description="Helical" evidence="1">
    <location>
        <begin position="77"/>
        <end position="94"/>
    </location>
</feature>
<dbReference type="KEGG" id="mhk:DFR87_07960"/>
<feature type="transmembrane region" description="Helical" evidence="1">
    <location>
        <begin position="52"/>
        <end position="71"/>
    </location>
</feature>
<proteinExistence type="predicted"/>
<gene>
    <name evidence="2" type="ORF">DFR87_07960</name>
</gene>
<keyword evidence="1" id="KW-0812">Transmembrane</keyword>
<keyword evidence="1" id="KW-0472">Membrane</keyword>
<reference evidence="3" key="2">
    <citation type="submission" date="2020-03" db="EMBL/GenBank/DDBJ databases">
        <title>Complete Genome Sequences of Extremely Thermoacidophilic, Metal-Mobilizing Type-Strain Members of the Archaeal Family Sulfolobaceae: Acidianus brierleyi DSM-1651T, Acidianus sulfidivorans DSM-18786T, Metallosphaera hakonensis DSM-7519T, and Metallosphaera prunae DSM-10039T.</title>
        <authorList>
            <person name="Counts J.A."/>
            <person name="Kelly R.M."/>
        </authorList>
    </citation>
    <scope>NUCLEOTIDE SEQUENCE [LARGE SCALE GENOMIC DNA]</scope>
    <source>
        <strain evidence="3">HO1-1</strain>
    </source>
</reference>
<evidence type="ECO:0000313" key="2">
    <source>
        <dbReference type="EMBL" id="AWR99632.1"/>
    </source>
</evidence>
<dbReference type="NCBIfam" id="NF046075">
    <property type="entry name" value="UpsF"/>
    <property type="match status" value="1"/>
</dbReference>
<protein>
    <recommendedName>
        <fullName evidence="4">Type II secretion system protein GspF domain-containing protein</fullName>
    </recommendedName>
</protein>
<feature type="transmembrane region" description="Helical" evidence="1">
    <location>
        <begin position="464"/>
        <end position="482"/>
    </location>
</feature>
<reference evidence="2 3" key="1">
    <citation type="submission" date="2018-05" db="EMBL/GenBank/DDBJ databases">
        <title>Complete Genome Sequences of Extremely Thermoacidophilic, Metal-Mobilizing Type-Strain Members of the Archaeal Family Sulfolobaceae: Acidianus brierleyi DSM-1651T, Acidianus sulfidivorans DSM-18786T, Metallosphaera hakonensis DSM-7519T, and Metallosphaera prunae DSM-10039T.</title>
        <authorList>
            <person name="Counts J.A."/>
            <person name="Kelly R.M."/>
        </authorList>
    </citation>
    <scope>NUCLEOTIDE SEQUENCE [LARGE SCALE GENOMIC DNA]</scope>
    <source>
        <strain evidence="2 3">HO1-1</strain>
    </source>
</reference>
<evidence type="ECO:0000256" key="1">
    <source>
        <dbReference type="SAM" id="Phobius"/>
    </source>
</evidence>
<dbReference type="InterPro" id="IPR056569">
    <property type="entry name" value="ArlJ-like"/>
</dbReference>
<feature type="transmembrane region" description="Helical" evidence="1">
    <location>
        <begin position="220"/>
        <end position="241"/>
    </location>
</feature>
<dbReference type="AlphaFoldDB" id="A0A2U9IUH5"/>
<dbReference type="Proteomes" id="UP000247586">
    <property type="component" value="Chromosome"/>
</dbReference>
<dbReference type="EMBL" id="CP029287">
    <property type="protein sequence ID" value="AWR99632.1"/>
    <property type="molecule type" value="Genomic_DNA"/>
</dbReference>
<feature type="transmembrane region" description="Helical" evidence="1">
    <location>
        <begin position="494"/>
        <end position="513"/>
    </location>
</feature>
<dbReference type="PANTHER" id="PTHR35402:SF1">
    <property type="entry name" value="TYPE II SECRETION SYSTEM PROTEIN GSPF DOMAIN-CONTAINING PROTEIN"/>
    <property type="match status" value="1"/>
</dbReference>
<evidence type="ECO:0008006" key="4">
    <source>
        <dbReference type="Google" id="ProtNLM"/>
    </source>
</evidence>
<sequence>MINIIVSLLNYIGNIGFLSKISSLKLFYHTIKSSIDIYGGDIETIEAISRKIWLPLLLLVIICGVTILLFGYYFLPLIILAVFIYFYPVIYTIIKKQEYLSKLNMEILPFAIILYLNTTLGRGLGDAFNDILQSSYFVELKKEFDAIRKYNLFLGESFMTAIQHRLKIIQGHAISMIYSIAISSQYTGVSISQRSIELLNRLMENMRESFTSYVARSSEIVEVMFSIFLLVPIIVIGFQGLSGGNNTVLLLVPLITSPALYLWISSSQPKLGHHIKISRVQAIALLGSFILLFIPLNILYRIVLEVIAIQIALYPSFSNQINQDKILRDLPKLLREISDYAKIGYSIRTSLERIDLRNVGLEKVTIKVINNIRKKIALGEEMRADDVSNDQIKLVFEILNILDKKGIEGVRVVQELSDLVESIILSRMKIQRELRTFTGLAIITPFLFWFATSSMSAISNFPTTTINLINLGYSLVLSALYSKIYRFSLLNPPLYIVVSIITLLLSFIPPGLIL</sequence>
<dbReference type="STRING" id="1293036.GCA_001315825_00123"/>
<organism evidence="2 3">
    <name type="scientific">Metallosphaera hakonensis JCM 8857 = DSM 7519</name>
    <dbReference type="NCBI Taxonomy" id="1293036"/>
    <lineage>
        <taxon>Archaea</taxon>
        <taxon>Thermoproteota</taxon>
        <taxon>Thermoprotei</taxon>
        <taxon>Sulfolobales</taxon>
        <taxon>Sulfolobaceae</taxon>
        <taxon>Metallosphaera</taxon>
    </lineage>
</organism>
<feature type="transmembrane region" description="Helical" evidence="1">
    <location>
        <begin position="247"/>
        <end position="264"/>
    </location>
</feature>
<accession>A0A2U9IUH5</accession>
<name>A0A2U9IUH5_9CREN</name>
<keyword evidence="3" id="KW-1185">Reference proteome</keyword>
<feature type="transmembrane region" description="Helical" evidence="1">
    <location>
        <begin position="437"/>
        <end position="458"/>
    </location>
</feature>
<dbReference type="PANTHER" id="PTHR35402">
    <property type="entry name" value="INTEGRAL MEMBRANE PROTEIN-RELATED"/>
    <property type="match status" value="1"/>
</dbReference>
<feature type="transmembrane region" description="Helical" evidence="1">
    <location>
        <begin position="276"/>
        <end position="294"/>
    </location>
</feature>
<reference evidence="3" key="3">
    <citation type="submission" date="2020-03" db="EMBL/GenBank/DDBJ databases">
        <title>Sequencing and Assembly of Multiple Reported Metal-Biooxidizing Members of the Extremely Thermoacidophilic Archaeal Family Sulfolobaceae.</title>
        <authorList>
            <person name="Counts J.A."/>
            <person name="Kelly R.M."/>
        </authorList>
    </citation>
    <scope>NUCLEOTIDE SEQUENCE [LARGE SCALE GENOMIC DNA]</scope>
    <source>
        <strain evidence="3">HO1-1</strain>
    </source>
</reference>
<keyword evidence="1" id="KW-1133">Transmembrane helix</keyword>
<evidence type="ECO:0000313" key="3">
    <source>
        <dbReference type="Proteomes" id="UP000247586"/>
    </source>
</evidence>